<gene>
    <name evidence="1" type="ORF">EG028_20155</name>
</gene>
<reference evidence="2" key="1">
    <citation type="submission" date="2018-11" db="EMBL/GenBank/DDBJ databases">
        <title>Chitinophaga lutea sp.nov., isolate from arsenic contaminated soil.</title>
        <authorList>
            <person name="Zong Y."/>
        </authorList>
    </citation>
    <scope>NUCLEOTIDE SEQUENCE [LARGE SCALE GENOMIC DNA]</scope>
    <source>
        <strain evidence="2">YLT18</strain>
    </source>
</reference>
<organism evidence="1 2">
    <name type="scientific">Chitinophaga barathri</name>
    <dbReference type="NCBI Taxonomy" id="1647451"/>
    <lineage>
        <taxon>Bacteria</taxon>
        <taxon>Pseudomonadati</taxon>
        <taxon>Bacteroidota</taxon>
        <taxon>Chitinophagia</taxon>
        <taxon>Chitinophagales</taxon>
        <taxon>Chitinophagaceae</taxon>
        <taxon>Chitinophaga</taxon>
    </lineage>
</organism>
<keyword evidence="2" id="KW-1185">Reference proteome</keyword>
<proteinExistence type="predicted"/>
<dbReference type="Proteomes" id="UP000279089">
    <property type="component" value="Unassembled WGS sequence"/>
</dbReference>
<protein>
    <submittedName>
        <fullName evidence="1">Uncharacterized protein</fullName>
    </submittedName>
</protein>
<comment type="caution">
    <text evidence="1">The sequence shown here is derived from an EMBL/GenBank/DDBJ whole genome shotgun (WGS) entry which is preliminary data.</text>
</comment>
<dbReference type="EMBL" id="RMBX01000011">
    <property type="protein sequence ID" value="RPD39437.1"/>
    <property type="molecule type" value="Genomic_DNA"/>
</dbReference>
<evidence type="ECO:0000313" key="1">
    <source>
        <dbReference type="EMBL" id="RPD39437.1"/>
    </source>
</evidence>
<dbReference type="AlphaFoldDB" id="A0A3N4MD08"/>
<evidence type="ECO:0000313" key="2">
    <source>
        <dbReference type="Proteomes" id="UP000279089"/>
    </source>
</evidence>
<sequence>MDKLTKEETKEIFEKELANDYLNKYVDHLVHISRGRPILIVGILNAVAKNENITSVKTQEEFNGYVVNHFNTFIDLVVKETGVNRIKCKKLLSLICLLEPFDYDDVSLIKSMAETEQINEDIIVYFLRKLVAEGMSSGNYQKSIKPDYYSDIILMEDSDNLWVQTKIEKYSNHTANILMNLASIDEVESDKVKSRICKIDNLLHAYIEELPKLNYDRFIDRMRFAYSIAIQKPVIAEVAIHHFFDIVKDKECTVNIDFNKYGGGRHIYNDLTAPIIKGILHELLYHSDRYGFVFDASISLFNITGDKLILNSTFSYCHGLYLYSYSIEHQTYFVKRASELLYKKDSTSVLFQIYGLSEMLKLSFSLIKENLYSNYSFDFYRYKIPMVDDIKEHRISVIKLLIKYHACSSNERIKNESLKVLLDIPREISANVNSDERYKYEEEMELILLFLEKNVASFNIASRIEVIDNLHWYRRNRVPKKFHFRLDAIESLLNPQNLTDELLTLFIKLQNSLRDDRESELFRINRIIENNSAYHISDAISKLHNSESTLPYYYNEFLNGIFQYPLKAKEIYLHLKENNKHIVYAYGSGF</sequence>
<dbReference type="RefSeq" id="WP_120518081.1">
    <property type="nucleotide sequence ID" value="NZ_QXZY01000011.1"/>
</dbReference>
<name>A0A3N4MD08_9BACT</name>
<accession>A0A3N4MD08</accession>